<accession>A0ACD6AA24</accession>
<evidence type="ECO:0000313" key="2">
    <source>
        <dbReference type="Proteomes" id="UP001732700"/>
    </source>
</evidence>
<name>A0ACD6AA24_AVESA</name>
<keyword evidence="2" id="KW-1185">Reference proteome</keyword>
<dbReference type="Proteomes" id="UP001732700">
    <property type="component" value="Chromosome 7D"/>
</dbReference>
<organism evidence="1 2">
    <name type="scientific">Avena sativa</name>
    <name type="common">Oat</name>
    <dbReference type="NCBI Taxonomy" id="4498"/>
    <lineage>
        <taxon>Eukaryota</taxon>
        <taxon>Viridiplantae</taxon>
        <taxon>Streptophyta</taxon>
        <taxon>Embryophyta</taxon>
        <taxon>Tracheophyta</taxon>
        <taxon>Spermatophyta</taxon>
        <taxon>Magnoliopsida</taxon>
        <taxon>Liliopsida</taxon>
        <taxon>Poales</taxon>
        <taxon>Poaceae</taxon>
        <taxon>BOP clade</taxon>
        <taxon>Pooideae</taxon>
        <taxon>Poodae</taxon>
        <taxon>Poeae</taxon>
        <taxon>Poeae Chloroplast Group 1 (Aveneae type)</taxon>
        <taxon>Aveninae</taxon>
        <taxon>Avena</taxon>
    </lineage>
</organism>
<sequence length="1328" mass="151494">MADFVGGAASSLLGVIRSEARLLGRVRHDVQFIQEEMESMNTFLEHLPRRAPGSGSGERDEQIRTWMNQVRRLAQESNNCIDLYLYRCNPEIHFARSGLRRYILWIPWVVQKMVAQHRMAIQLSALRDRVRDIGERRLRYGVKVPAKVAAAGQSHAALLEHTAASSAASLQDMQEDSEDELTVGMTASGHYGQSRGGALFEHRTPEDNVRLKIEDWIKLAAAKRNITRARGDNSVVPSVAIVAPDKEETRAIAEEALALAEKNCMRGVLVDIPAVHFFPHLLGCQDILYYILLELQPAKSQSQSQSQPQQQEGRQMSGEEEEEQDALDDRKKTILSEKLKLVGDIMKNIQGMNVDENFSQLKNTVKQMKYGKQLLLQEYSAKEEPLDVLLLALLCLLKPKPADYVLEGQKMKEATRSHADVIKVTAERLKEYVEAHSNLILLEEAHYEHILREVFPAVTTLQEKNLMLRASSAVIPTRTIILAEDKFKQMMHNNVLVLQELQEAEKSVNKIDAADGNKPAAGENASVLIPDALIEETMKKIRQIQCKIKEHLKIKAIMEKINDCLGRGQLHHHQILLIIKLDEDYASGWEQTTSALSLLGCIGGVLMLTTTVNNQRAREYCYPPRQPMDYSLLGLYRDALLDHANQQMDKGRQQICLDILDKCKEHEFCMKIFVHSLYANPKRSTQELSKLYRTLQEVSENYSFHSIAKKMFKFSYSDLPKEYKSCLLYLAIFPKQQSIRRSTLIGRWVVEGLLNKDDWTSSVRHANRCFEELVNRWLVYPIDIGSTGKVKSCEIGDLVHGFITKIARKQHIVESQLSHHLARHFSIFNNIRLRRFDVIETFFQKLHGQSIRVSIIKVLDLEGCQCFGWNNQRYLKDICNKMLLLKYLGLRGTDVTRLPSEINYLLDLEVLDIRETSVSESSTLKLILLKLKRLLAGHVVPGPASSRELSSVKLPEKIQKMINLEVLSNVKVQNSMDLKQIGRLWNLRKLGVVIEDKQIYLKNLLRVISDLRYCLQSLSITIPVMDEAPSNEGFEIELPPWWMHSPKLLESLSIRGTTQKVRLLRLLTGDNDLPRLAKVTLTRTWLKKDDLKFLAKLPMLSCIRLRDKAYIDNEITFNKEEFEHLNSFLVEGSNMTVISFGDGTAPKLEKIILCSTDSIQSLVGVENLPELKEVELKNCNKISLFDKAKKISKVTLSHTILRQDDVNILANMPNMRSLVLKDTSYVEGQLIFNKDEFPRLNFLIVEFCTIKNICFIGGSAPKLEKIIWSFSKDMVSTLSGIDNIPKLKELELNGDFVPKEIQESIMKDKLHIVHNKPENQDQEMGEMS</sequence>
<protein>
    <submittedName>
        <fullName evidence="1">Uncharacterized protein</fullName>
    </submittedName>
</protein>
<dbReference type="EnsemblPlants" id="AVESA.00010b.r2.7DG1337260.1">
    <property type="protein sequence ID" value="AVESA.00010b.r2.7DG1337260.1.CDS"/>
    <property type="gene ID" value="AVESA.00010b.r2.7DG1337260"/>
</dbReference>
<proteinExistence type="predicted"/>
<reference evidence="1" key="1">
    <citation type="submission" date="2021-05" db="EMBL/GenBank/DDBJ databases">
        <authorList>
            <person name="Scholz U."/>
            <person name="Mascher M."/>
            <person name="Fiebig A."/>
        </authorList>
    </citation>
    <scope>NUCLEOTIDE SEQUENCE [LARGE SCALE GENOMIC DNA]</scope>
</reference>
<evidence type="ECO:0000313" key="1">
    <source>
        <dbReference type="EnsemblPlants" id="AVESA.00010b.r2.7DG1337260.1.CDS"/>
    </source>
</evidence>
<reference evidence="1" key="2">
    <citation type="submission" date="2025-09" db="UniProtKB">
        <authorList>
            <consortium name="EnsemblPlants"/>
        </authorList>
    </citation>
    <scope>IDENTIFICATION</scope>
</reference>